<dbReference type="GO" id="GO:0005634">
    <property type="term" value="C:nucleus"/>
    <property type="evidence" value="ECO:0007669"/>
    <property type="project" value="UniProtKB-SubCell"/>
</dbReference>
<keyword evidence="4" id="KW-0547">Nucleotide-binding</keyword>
<comment type="subcellular location">
    <subcellularLocation>
        <location evidence="1">Nucleus</location>
    </subcellularLocation>
</comment>
<feature type="domain" description="Helicase ATP-binding" evidence="12">
    <location>
        <begin position="607"/>
        <end position="775"/>
    </location>
</feature>
<dbReference type="CDD" id="cd17998">
    <property type="entry name" value="DEXHc_SMARCAD1"/>
    <property type="match status" value="1"/>
</dbReference>
<comment type="caution">
    <text evidence="14">The sequence shown here is derived from an EMBL/GenBank/DDBJ whole genome shotgun (WGS) entry which is preliminary data.</text>
</comment>
<evidence type="ECO:0000256" key="5">
    <source>
        <dbReference type="ARBA" id="ARBA00022801"/>
    </source>
</evidence>
<evidence type="ECO:0000256" key="6">
    <source>
        <dbReference type="ARBA" id="ARBA00022806"/>
    </source>
</evidence>
<dbReference type="InterPro" id="IPR014001">
    <property type="entry name" value="Helicase_ATP-bd"/>
</dbReference>
<evidence type="ECO:0000313" key="14">
    <source>
        <dbReference type="EMBL" id="KAF2088218.1"/>
    </source>
</evidence>
<dbReference type="Pfam" id="PF00176">
    <property type="entry name" value="SNF2-rel_dom"/>
    <property type="match status" value="1"/>
</dbReference>
<dbReference type="GO" id="GO:0005694">
    <property type="term" value="C:chromosome"/>
    <property type="evidence" value="ECO:0007669"/>
    <property type="project" value="UniProtKB-ARBA"/>
</dbReference>
<dbReference type="CDD" id="cd18793">
    <property type="entry name" value="SF2_C_SNF"/>
    <property type="match status" value="1"/>
</dbReference>
<comment type="similarity">
    <text evidence="2">Belongs to the SNF2/RAD54 helicase family.</text>
</comment>
<evidence type="ECO:0000256" key="8">
    <source>
        <dbReference type="ARBA" id="ARBA00022853"/>
    </source>
</evidence>
<accession>A0A9P4HWT7</accession>
<feature type="region of interest" description="Disordered" evidence="11">
    <location>
        <begin position="1"/>
        <end position="181"/>
    </location>
</feature>
<dbReference type="Gene3D" id="3.40.50.300">
    <property type="entry name" value="P-loop containing nucleotide triphosphate hydrolases"/>
    <property type="match status" value="1"/>
</dbReference>
<reference evidence="14" key="1">
    <citation type="journal article" date="2020" name="Stud. Mycol.">
        <title>101 Dothideomycetes genomes: a test case for predicting lifestyles and emergence of pathogens.</title>
        <authorList>
            <person name="Haridas S."/>
            <person name="Albert R."/>
            <person name="Binder M."/>
            <person name="Bloem J."/>
            <person name="Labutti K."/>
            <person name="Salamov A."/>
            <person name="Andreopoulos B."/>
            <person name="Baker S."/>
            <person name="Barry K."/>
            <person name="Bills G."/>
            <person name="Bluhm B."/>
            <person name="Cannon C."/>
            <person name="Castanera R."/>
            <person name="Culley D."/>
            <person name="Daum C."/>
            <person name="Ezra D."/>
            <person name="Gonzalez J."/>
            <person name="Henrissat B."/>
            <person name="Kuo A."/>
            <person name="Liang C."/>
            <person name="Lipzen A."/>
            <person name="Lutzoni F."/>
            <person name="Magnuson J."/>
            <person name="Mondo S."/>
            <person name="Nolan M."/>
            <person name="Ohm R."/>
            <person name="Pangilinan J."/>
            <person name="Park H.-J."/>
            <person name="Ramirez L."/>
            <person name="Alfaro M."/>
            <person name="Sun H."/>
            <person name="Tritt A."/>
            <person name="Yoshinaga Y."/>
            <person name="Zwiers L.-H."/>
            <person name="Turgeon B."/>
            <person name="Goodwin S."/>
            <person name="Spatafora J."/>
            <person name="Crous P."/>
            <person name="Grigoriev I."/>
        </authorList>
    </citation>
    <scope>NUCLEOTIDE SEQUENCE</scope>
    <source>
        <strain evidence="14">CBS 121410</strain>
    </source>
</reference>
<sequence>MAQPGSEPPTKRLKSSDERVYDSAEDSGDELFKQYNEPTAPIGTVPTQPLKKPHVPARVATANPLATTNGITQPTQILDTPVARRTDPNAVVQVPASSPIHQARSSSSPSLTPRKPAIAPPGTSFRPPNRARPVAKPSFDDDPPIDISSEDDHARSKSNIKPSSFSKKPVNSTNHIARGDSTISRTLGAILGMPSSAAPKAPPKGPPKAAPKPASYQTASHLPKKRNIEKLEDIVDFQLRATAKRMLSVFSHKSVAELHTALLKAKGNYDDAMNTICEQNEAAEHNNAADATSIGDKWTSTPSAKREVLNKTTIKEKWSYKPPGSAAKTSEAANDVVTIEEDDQDDAPKPRKRLIQRKRQVEEDSSPEPKRQKTLPKATSAAAATEVVRPKKRITVESDEESADSGMDTAVEESDSEENLELSEKVLKFLNECTVKELCDLANQTEQNAQALVDKQPFKNLDQARAVAVEPAYTITKTGSKRKTTRKPIGEKIVDVCLEMYDSMESVDRLCKYCDDLGKPVAAEMKQWGFDIFGAKNGEVAFTSLDPAKSAPRDSGIGTPSSPDPHESSDGDVATPKRKSKFLGKPSNMAEDLVLKDYQVVGLNWLNLLFSKELSCILADDMGLGKTCQVIAFISHLAQIGQKGTHIIVVPGSTLENWLREFKMFSPKLRVEPYYGSMTERAHMRQNIIEEAEDINVVVTTYEMATGRKEDTSFLRHLNATVCVYDEAHQLKNSATKRYESLMRIPAKFRLLLTGTPLQNNLQELVSLLAFLMPKAFADESESLAYIFKNKAKTTDSSHAALLSARRIARARTMMTPFILRRKKDQVLKHMPPKDSHVEYCELLPAQKEIYDGFKEQQRKVLADRAAGIPNPDHANVMMNLRLASIHPLLSRRIYTDDKLHKITKTLCKSNSQYGYDQVKEDFYWESDFSISNICEKHDCLQKYVLKDEEWMESGKVQKLVELLKKFKANGDRTLIFSQFTKVMDILESVLQTIDTPFFRMDGSTPIAERQDMLDQFYADESIPVFMLSTRSGGAGINLACANKVIIFDSSFNPQDDIQAENRAHRVGQTRDVEVIRLVTRGTIEEQIYHLGVTKLALDERVAGGMEVDGDDGPKGKAVGGKGDLAVSKADEAFLGEVEELMLREEAEKRAAAGGKAEKSPGGGRKDLKEQYMSGLKEAGMDMSAA</sequence>
<feature type="compositionally biased region" description="Basic and acidic residues" evidence="11">
    <location>
        <begin position="359"/>
        <end position="371"/>
    </location>
</feature>
<dbReference type="SUPFAM" id="SSF52540">
    <property type="entry name" value="P-loop containing nucleoside triphosphate hydrolases"/>
    <property type="match status" value="2"/>
</dbReference>
<dbReference type="PANTHER" id="PTHR10799">
    <property type="entry name" value="SNF2/RAD54 HELICASE FAMILY"/>
    <property type="match status" value="1"/>
</dbReference>
<keyword evidence="6" id="KW-0347">Helicase</keyword>
<feature type="compositionally biased region" description="Pro residues" evidence="11">
    <location>
        <begin position="200"/>
        <end position="210"/>
    </location>
</feature>
<evidence type="ECO:0000256" key="2">
    <source>
        <dbReference type="ARBA" id="ARBA00007025"/>
    </source>
</evidence>
<evidence type="ECO:0000256" key="3">
    <source>
        <dbReference type="ARBA" id="ARBA00012551"/>
    </source>
</evidence>
<keyword evidence="7" id="KW-0067">ATP-binding</keyword>
<protein>
    <recommendedName>
        <fullName evidence="3">DNA helicase</fullName>
        <ecNumber evidence="3">3.6.4.12</ecNumber>
    </recommendedName>
</protein>
<dbReference type="FunFam" id="3.40.50.10810:FF:000014">
    <property type="entry name" value="SWI/SNF-related matrix-associated actin-dependent regulator of chromatin subfamily A containing DEAD/H box 1"/>
    <property type="match status" value="1"/>
</dbReference>
<evidence type="ECO:0000313" key="15">
    <source>
        <dbReference type="Proteomes" id="UP000799776"/>
    </source>
</evidence>
<keyword evidence="10" id="KW-0539">Nucleus</keyword>
<evidence type="ECO:0000256" key="1">
    <source>
        <dbReference type="ARBA" id="ARBA00004123"/>
    </source>
</evidence>
<dbReference type="InterPro" id="IPR027417">
    <property type="entry name" value="P-loop_NTPase"/>
</dbReference>
<evidence type="ECO:0000259" key="12">
    <source>
        <dbReference type="PROSITE" id="PS51192"/>
    </source>
</evidence>
<evidence type="ECO:0000256" key="10">
    <source>
        <dbReference type="ARBA" id="ARBA00023242"/>
    </source>
</evidence>
<dbReference type="AlphaFoldDB" id="A0A9P4HWT7"/>
<feature type="domain" description="Helicase C-terminal" evidence="13">
    <location>
        <begin position="959"/>
        <end position="1109"/>
    </location>
</feature>
<feature type="region of interest" description="Disordered" evidence="11">
    <location>
        <begin position="315"/>
        <end position="418"/>
    </location>
</feature>
<dbReference type="SMART" id="SM00490">
    <property type="entry name" value="HELICc"/>
    <property type="match status" value="1"/>
</dbReference>
<feature type="compositionally biased region" description="Polar residues" evidence="11">
    <location>
        <begin position="157"/>
        <end position="181"/>
    </location>
</feature>
<feature type="region of interest" description="Disordered" evidence="11">
    <location>
        <begin position="548"/>
        <end position="583"/>
    </location>
</feature>
<dbReference type="PROSITE" id="PS51192">
    <property type="entry name" value="HELICASE_ATP_BIND_1"/>
    <property type="match status" value="1"/>
</dbReference>
<keyword evidence="8" id="KW-0156">Chromatin regulator</keyword>
<feature type="compositionally biased region" description="Basic and acidic residues" evidence="11">
    <location>
        <begin position="1146"/>
        <end position="1170"/>
    </location>
</feature>
<dbReference type="Proteomes" id="UP000799776">
    <property type="component" value="Unassembled WGS sequence"/>
</dbReference>
<dbReference type="GO" id="GO:0003677">
    <property type="term" value="F:DNA binding"/>
    <property type="evidence" value="ECO:0007669"/>
    <property type="project" value="UniProtKB-KW"/>
</dbReference>
<dbReference type="InterPro" id="IPR000330">
    <property type="entry name" value="SNF2_N"/>
</dbReference>
<dbReference type="GO" id="GO:0003678">
    <property type="term" value="F:DNA helicase activity"/>
    <property type="evidence" value="ECO:0007669"/>
    <property type="project" value="UniProtKB-EC"/>
</dbReference>
<dbReference type="OrthoDB" id="5857104at2759"/>
<dbReference type="InterPro" id="IPR038718">
    <property type="entry name" value="SNF2-like_sf"/>
</dbReference>
<dbReference type="InterPro" id="IPR049730">
    <property type="entry name" value="SNF2/RAD54-like_C"/>
</dbReference>
<evidence type="ECO:0000256" key="11">
    <source>
        <dbReference type="SAM" id="MobiDB-lite"/>
    </source>
</evidence>
<evidence type="ECO:0000256" key="7">
    <source>
        <dbReference type="ARBA" id="ARBA00022840"/>
    </source>
</evidence>
<keyword evidence="15" id="KW-1185">Reference proteome</keyword>
<feature type="compositionally biased region" description="Polar residues" evidence="11">
    <location>
        <begin position="64"/>
        <end position="78"/>
    </location>
</feature>
<dbReference type="GO" id="GO:0005524">
    <property type="term" value="F:ATP binding"/>
    <property type="evidence" value="ECO:0007669"/>
    <property type="project" value="UniProtKB-KW"/>
</dbReference>
<evidence type="ECO:0000256" key="4">
    <source>
        <dbReference type="ARBA" id="ARBA00022741"/>
    </source>
</evidence>
<dbReference type="EMBL" id="ML978717">
    <property type="protein sequence ID" value="KAF2088218.1"/>
    <property type="molecule type" value="Genomic_DNA"/>
</dbReference>
<dbReference type="SMART" id="SM00487">
    <property type="entry name" value="DEXDc"/>
    <property type="match status" value="1"/>
</dbReference>
<evidence type="ECO:0000259" key="13">
    <source>
        <dbReference type="PROSITE" id="PS51194"/>
    </source>
</evidence>
<proteinExistence type="inferred from homology"/>
<feature type="region of interest" description="Disordered" evidence="11">
    <location>
        <begin position="193"/>
        <end position="224"/>
    </location>
</feature>
<gene>
    <name evidence="14" type="ORF">K490DRAFT_40183</name>
</gene>
<feature type="compositionally biased region" description="Polar residues" evidence="11">
    <location>
        <begin position="95"/>
        <end position="111"/>
    </location>
</feature>
<evidence type="ECO:0000256" key="9">
    <source>
        <dbReference type="ARBA" id="ARBA00023125"/>
    </source>
</evidence>
<dbReference type="InterPro" id="IPR001650">
    <property type="entry name" value="Helicase_C-like"/>
</dbReference>
<dbReference type="GO" id="GO:0016787">
    <property type="term" value="F:hydrolase activity"/>
    <property type="evidence" value="ECO:0007669"/>
    <property type="project" value="UniProtKB-KW"/>
</dbReference>
<organism evidence="14 15">
    <name type="scientific">Saccharata proteae CBS 121410</name>
    <dbReference type="NCBI Taxonomy" id="1314787"/>
    <lineage>
        <taxon>Eukaryota</taxon>
        <taxon>Fungi</taxon>
        <taxon>Dikarya</taxon>
        <taxon>Ascomycota</taxon>
        <taxon>Pezizomycotina</taxon>
        <taxon>Dothideomycetes</taxon>
        <taxon>Dothideomycetes incertae sedis</taxon>
        <taxon>Botryosphaeriales</taxon>
        <taxon>Saccharataceae</taxon>
        <taxon>Saccharata</taxon>
    </lineage>
</organism>
<dbReference type="EC" id="3.6.4.12" evidence="3"/>
<name>A0A9P4HWT7_9PEZI</name>
<dbReference type="Pfam" id="PF00271">
    <property type="entry name" value="Helicase_C"/>
    <property type="match status" value="1"/>
</dbReference>
<feature type="region of interest" description="Disordered" evidence="11">
    <location>
        <begin position="1146"/>
        <end position="1172"/>
    </location>
</feature>
<keyword evidence="9" id="KW-0238">DNA-binding</keyword>
<dbReference type="Gene3D" id="3.40.50.10810">
    <property type="entry name" value="Tandem AAA-ATPase domain"/>
    <property type="match status" value="1"/>
</dbReference>
<dbReference type="GO" id="GO:0140658">
    <property type="term" value="F:ATP-dependent chromatin remodeler activity"/>
    <property type="evidence" value="ECO:0007669"/>
    <property type="project" value="UniProtKB-ARBA"/>
</dbReference>
<dbReference type="PROSITE" id="PS51194">
    <property type="entry name" value="HELICASE_CTER"/>
    <property type="match status" value="1"/>
</dbReference>
<keyword evidence="5" id="KW-0378">Hydrolase</keyword>